<dbReference type="SUPFAM" id="SSF75005">
    <property type="entry name" value="Arabinanase/levansucrase/invertase"/>
    <property type="match status" value="1"/>
</dbReference>
<dbReference type="EC" id="3.2.1.55" evidence="10"/>
<dbReference type="InterPro" id="IPR052176">
    <property type="entry name" value="Glycosyl_Hydrlase_43_Enz"/>
</dbReference>
<evidence type="ECO:0000256" key="8">
    <source>
        <dbReference type="RuleBase" id="RU361187"/>
    </source>
</evidence>
<evidence type="ECO:0000256" key="7">
    <source>
        <dbReference type="PIRSR" id="PIRSR606710-2"/>
    </source>
</evidence>
<dbReference type="GO" id="GO:0046556">
    <property type="term" value="F:alpha-L-arabinofuranosidase activity"/>
    <property type="evidence" value="ECO:0007669"/>
    <property type="project" value="UniProtKB-EC"/>
</dbReference>
<dbReference type="PANTHER" id="PTHR43772:SF2">
    <property type="entry name" value="PUTATIVE (AFU_ORTHOLOGUE AFUA_2G04480)-RELATED"/>
    <property type="match status" value="1"/>
</dbReference>
<feature type="active site" description="Proton donor" evidence="6">
    <location>
        <position position="219"/>
    </location>
</feature>
<dbReference type="GO" id="GO:0045493">
    <property type="term" value="P:xylan catabolic process"/>
    <property type="evidence" value="ECO:0007669"/>
    <property type="project" value="UniProtKB-KW"/>
</dbReference>
<evidence type="ECO:0000256" key="3">
    <source>
        <dbReference type="ARBA" id="ARBA00022801"/>
    </source>
</evidence>
<name>A0A6N3E994_9BACT</name>
<keyword evidence="5 8" id="KW-0326">Glycosidase</keyword>
<dbReference type="InterPro" id="IPR023296">
    <property type="entry name" value="Glyco_hydro_beta-prop_sf"/>
</dbReference>
<keyword evidence="4" id="KW-0119">Carbohydrate metabolism</keyword>
<keyword evidence="2" id="KW-0624">Polysaccharide degradation</keyword>
<dbReference type="Gene3D" id="2.115.10.20">
    <property type="entry name" value="Glycosyl hydrolase domain, family 43"/>
    <property type="match status" value="1"/>
</dbReference>
<evidence type="ECO:0000313" key="10">
    <source>
        <dbReference type="EMBL" id="VYU34983.1"/>
    </source>
</evidence>
<accession>A0A6N3E994</accession>
<dbReference type="AlphaFoldDB" id="A0A6N3E994"/>
<evidence type="ECO:0000256" key="1">
    <source>
        <dbReference type="ARBA" id="ARBA00009865"/>
    </source>
</evidence>
<proteinExistence type="inferred from homology"/>
<comment type="similarity">
    <text evidence="1 8">Belongs to the glycosyl hydrolase 43 family.</text>
</comment>
<feature type="active site" description="Proton acceptor" evidence="6">
    <location>
        <position position="39"/>
    </location>
</feature>
<evidence type="ECO:0000256" key="6">
    <source>
        <dbReference type="PIRSR" id="PIRSR606710-1"/>
    </source>
</evidence>
<dbReference type="EMBL" id="CACRUT010000015">
    <property type="protein sequence ID" value="VYU34983.1"/>
    <property type="molecule type" value="Genomic_DNA"/>
</dbReference>
<dbReference type="InterPro" id="IPR006710">
    <property type="entry name" value="Glyco_hydro_43"/>
</dbReference>
<feature type="signal peptide" evidence="9">
    <location>
        <begin position="1"/>
        <end position="23"/>
    </location>
</feature>
<evidence type="ECO:0000256" key="4">
    <source>
        <dbReference type="ARBA" id="ARBA00023277"/>
    </source>
</evidence>
<dbReference type="RefSeq" id="WP_349180774.1">
    <property type="nucleotide sequence ID" value="NZ_CACRUT010000015.1"/>
</dbReference>
<gene>
    <name evidence="10" type="primary">xynD_7</name>
    <name evidence="10" type="ORF">PCLFYP37_02593</name>
</gene>
<dbReference type="PANTHER" id="PTHR43772">
    <property type="entry name" value="ENDO-1,4-BETA-XYLANASE"/>
    <property type="match status" value="1"/>
</dbReference>
<keyword evidence="3 8" id="KW-0378">Hydrolase</keyword>
<evidence type="ECO:0000256" key="5">
    <source>
        <dbReference type="ARBA" id="ARBA00023295"/>
    </source>
</evidence>
<feature type="chain" id="PRO_5026928218" evidence="9">
    <location>
        <begin position="24"/>
        <end position="341"/>
    </location>
</feature>
<evidence type="ECO:0000256" key="2">
    <source>
        <dbReference type="ARBA" id="ARBA00022651"/>
    </source>
</evidence>
<dbReference type="CDD" id="cd18828">
    <property type="entry name" value="GH43_BT3675-like"/>
    <property type="match status" value="1"/>
</dbReference>
<evidence type="ECO:0000256" key="9">
    <source>
        <dbReference type="SAM" id="SignalP"/>
    </source>
</evidence>
<keyword evidence="9" id="KW-0732">Signal</keyword>
<keyword evidence="2" id="KW-0858">Xylan degradation</keyword>
<reference evidence="10" key="1">
    <citation type="submission" date="2019-11" db="EMBL/GenBank/DDBJ databases">
        <authorList>
            <person name="Feng L."/>
        </authorList>
    </citation>
    <scope>NUCLEOTIDE SEQUENCE</scope>
    <source>
        <strain evidence="10">PclaraLFYP37</strain>
    </source>
</reference>
<feature type="site" description="Important for catalytic activity, responsible for pKa modulation of the active site Glu and correct orientation of both the proton donor and substrate" evidence="7">
    <location>
        <position position="164"/>
    </location>
</feature>
<sequence>MMKKTLTILAIAGLLGIPAHLSAQRAKTGNPVLPEFHADPEILYAKQTKKYYIYSTTDGTPGWGGYYFTVFSSKDLTDWRHEGIMLDLGTDQVKWSDGNAWAPCIIEKKIDGKYKYFFYFSGNTPNGKAIGVATANHPCGPFTDAGHPIVDRRPEGQKHGQQIDVDVFEDPVSGKSYLYWGNGYMAGAELNEDMMSIKPETETLMTPQGGTLQDYAFREAPYVFYRKGTYYFLWSVDDTGSPNYHVAYGTAKSPLGPIEVAKNPVILIQRPEQEIYGPAHNAVLQIPGKDEWYIVYHRINKNYIKHQPGVHREVCIDKMEFNEDGTIKPVIPTHEGIKRVK</sequence>
<organism evidence="10">
    <name type="scientific">Paraprevotella clara</name>
    <dbReference type="NCBI Taxonomy" id="454154"/>
    <lineage>
        <taxon>Bacteria</taxon>
        <taxon>Pseudomonadati</taxon>
        <taxon>Bacteroidota</taxon>
        <taxon>Bacteroidia</taxon>
        <taxon>Bacteroidales</taxon>
        <taxon>Prevotellaceae</taxon>
        <taxon>Paraprevotella</taxon>
    </lineage>
</organism>
<protein>
    <submittedName>
        <fullName evidence="10">Arabinoxylan arabinofuranohydrolase</fullName>
        <ecNumber evidence="10">3.2.1.55</ecNumber>
    </submittedName>
</protein>
<dbReference type="Pfam" id="PF04616">
    <property type="entry name" value="Glyco_hydro_43"/>
    <property type="match status" value="1"/>
</dbReference>